<keyword evidence="2" id="KW-0812">Transmembrane</keyword>
<name>A0ABV9QP92_9FIRM</name>
<feature type="domain" description="YARHG" evidence="3">
    <location>
        <begin position="155"/>
        <end position="241"/>
    </location>
</feature>
<dbReference type="InterPro" id="IPR038434">
    <property type="entry name" value="YARHG_sf"/>
</dbReference>
<dbReference type="Pfam" id="PF13308">
    <property type="entry name" value="YARHG"/>
    <property type="match status" value="1"/>
</dbReference>
<evidence type="ECO:0000313" key="4">
    <source>
        <dbReference type="EMBL" id="MFC4805256.1"/>
    </source>
</evidence>
<feature type="compositionally biased region" description="Basic and acidic residues" evidence="1">
    <location>
        <begin position="81"/>
        <end position="98"/>
    </location>
</feature>
<protein>
    <submittedName>
        <fullName evidence="4">YARHG domain-containing protein</fullName>
    </submittedName>
</protein>
<dbReference type="Proteomes" id="UP001595916">
    <property type="component" value="Unassembled WGS sequence"/>
</dbReference>
<evidence type="ECO:0000256" key="2">
    <source>
        <dbReference type="SAM" id="Phobius"/>
    </source>
</evidence>
<keyword evidence="2" id="KW-1133">Transmembrane helix</keyword>
<reference evidence="5" key="1">
    <citation type="journal article" date="2019" name="Int. J. Syst. Evol. Microbiol.">
        <title>The Global Catalogue of Microorganisms (GCM) 10K type strain sequencing project: providing services to taxonomists for standard genome sequencing and annotation.</title>
        <authorList>
            <consortium name="The Broad Institute Genomics Platform"/>
            <consortium name="The Broad Institute Genome Sequencing Center for Infectious Disease"/>
            <person name="Wu L."/>
            <person name="Ma J."/>
        </authorList>
    </citation>
    <scope>NUCLEOTIDE SEQUENCE [LARGE SCALE GENOMIC DNA]</scope>
    <source>
        <strain evidence="5">CCUG 46385</strain>
    </source>
</reference>
<dbReference type="InterPro" id="IPR026870">
    <property type="entry name" value="Zinc_ribbon_dom"/>
</dbReference>
<keyword evidence="2" id="KW-0472">Membrane</keyword>
<dbReference type="PANTHER" id="PTHR40038">
    <property type="entry name" value="MEMBRANE-ASSOCIATED PROTEIN TCAA"/>
    <property type="match status" value="1"/>
</dbReference>
<dbReference type="Gene3D" id="1.20.58.1690">
    <property type="match status" value="1"/>
</dbReference>
<comment type="caution">
    <text evidence="4">The sequence shown here is derived from an EMBL/GenBank/DDBJ whole genome shotgun (WGS) entry which is preliminary data.</text>
</comment>
<evidence type="ECO:0000256" key="1">
    <source>
        <dbReference type="SAM" id="MobiDB-lite"/>
    </source>
</evidence>
<proteinExistence type="predicted"/>
<dbReference type="RefSeq" id="WP_379788800.1">
    <property type="nucleotide sequence ID" value="NZ_JBHSHL010000042.1"/>
</dbReference>
<feature type="compositionally biased region" description="Polar residues" evidence="1">
    <location>
        <begin position="125"/>
        <end position="146"/>
    </location>
</feature>
<dbReference type="InterPro" id="IPR025582">
    <property type="entry name" value="YARHG_dom"/>
</dbReference>
<sequence length="244" mass="27422">MFCTKCGNTISKETKFCTKCGAPVANNSVSGKREVPAKSKKSGILVNLLFVLLSLLIIALIAGMGYFVFKNFPSPFSSNKTVEHEETEWKTEKSKDDDEKKEEEDTSSNSKEEGSMSQEQEETSGAEQPSKTEVQPGQSIENGIQPSQPPNSAMAGFMISDSAVRYLAKEDLYGLSKEQLRIARNEIYARHGRKFKDEALQDYFNSQEWYMPLIEADEFDKMVKLSDVERKNLDLIKSVENSMP</sequence>
<dbReference type="SMART" id="SM01324">
    <property type="entry name" value="YARHG"/>
    <property type="match status" value="1"/>
</dbReference>
<dbReference type="Pfam" id="PF13240">
    <property type="entry name" value="Zn_Ribbon_1"/>
    <property type="match status" value="1"/>
</dbReference>
<keyword evidence="5" id="KW-1185">Reference proteome</keyword>
<accession>A0ABV9QP92</accession>
<dbReference type="EMBL" id="JBHSHL010000042">
    <property type="protein sequence ID" value="MFC4805256.1"/>
    <property type="molecule type" value="Genomic_DNA"/>
</dbReference>
<organism evidence="4 5">
    <name type="scientific">Filifactor villosus</name>
    <dbReference type="NCBI Taxonomy" id="29374"/>
    <lineage>
        <taxon>Bacteria</taxon>
        <taxon>Bacillati</taxon>
        <taxon>Bacillota</taxon>
        <taxon>Clostridia</taxon>
        <taxon>Peptostreptococcales</taxon>
        <taxon>Filifactoraceae</taxon>
        <taxon>Filifactor</taxon>
    </lineage>
</organism>
<feature type="region of interest" description="Disordered" evidence="1">
    <location>
        <begin position="79"/>
        <end position="155"/>
    </location>
</feature>
<dbReference type="PANTHER" id="PTHR40038:SF1">
    <property type="entry name" value="MEMBRANE-ASSOCIATED PROTEIN TCAA"/>
    <property type="match status" value="1"/>
</dbReference>
<feature type="transmembrane region" description="Helical" evidence="2">
    <location>
        <begin position="44"/>
        <end position="69"/>
    </location>
</feature>
<evidence type="ECO:0000313" key="5">
    <source>
        <dbReference type="Proteomes" id="UP001595916"/>
    </source>
</evidence>
<gene>
    <name evidence="4" type="ORF">ACFO4R_09200</name>
</gene>
<evidence type="ECO:0000259" key="3">
    <source>
        <dbReference type="SMART" id="SM01324"/>
    </source>
</evidence>